<gene>
    <name evidence="4" type="ORF">RAG0_00187</name>
</gene>
<keyword evidence="4" id="KW-0503">Monooxygenase</keyword>
<feature type="compositionally biased region" description="Basic and acidic residues" evidence="2">
    <location>
        <begin position="185"/>
        <end position="204"/>
    </location>
</feature>
<protein>
    <submittedName>
        <fullName evidence="4">Related to monooxygenase</fullName>
    </submittedName>
</protein>
<evidence type="ECO:0000313" key="5">
    <source>
        <dbReference type="Proteomes" id="UP000178912"/>
    </source>
</evidence>
<sequence>MGSIGLQSQAAVLSSNRCEPGSFPLVTAQFPAGSNLKSDNPHRIAAVWVSDLNKCLSNPSKETLSDLFLVESYWRDQLCLTWDFHTLSGPSKIHSLLQRNPSRIKSISLDESTLLRAPTSSSLDDGKVQTVQAFLKVETDVGSGQGFVRLIEEKGRLKAFTLFTFLKELKGHEEATGKKRPFGVKHGEHDSQENWADRRKKEESFDNGDEPTVLIVGAGQGGLTVAARLKMLGIKSLIIDRQERIGDNWRSRYHKLVLHDCVWFDHLPYMPFPEYWPVFTPKDKLGDWFESYVKLLELNAWTRTTLTNSSWDDVTAQWTVNIERIVDGKPQTRVLHPKHIIQATGASGEPNMPDIKGMSKFTGTRLIHSSAFAGASPSHGQNKKAVVVGCCNSAHDIAQDLYENGYSVTMVQRSTTMVLTCDTNLRHMAGLYGEDAPPTDDADVMFMGVPNAVTKKMNMSMTDIQANEDSATLSGLEKAGFRLDRGPDGSGLWIKYLQRGGGYYIDVGCSQLIIDGNIKVKSGSEISEVTTTGLLFEDGERIDADEIIFATGYLNMRTQCRKIFGYKVADRVKDVWGFDEEGEIRTLWRDSGHPGFWFMGGNLALCRWYSRLLALQIKGQEEGLMKRG</sequence>
<dbReference type="PANTHER" id="PTHR43539">
    <property type="entry name" value="FLAVIN-BINDING MONOOXYGENASE-LIKE PROTEIN (AFU_ORTHOLOGUE AFUA_4G09220)"/>
    <property type="match status" value="1"/>
</dbReference>
<reference evidence="5" key="1">
    <citation type="submission" date="2016-03" db="EMBL/GenBank/DDBJ databases">
        <authorList>
            <person name="Guldener U."/>
        </authorList>
    </citation>
    <scope>NUCLEOTIDE SEQUENCE [LARGE SCALE GENOMIC DNA]</scope>
    <source>
        <strain evidence="5">04CH-RAC-A.6.1</strain>
    </source>
</reference>
<dbReference type="Pfam" id="PF07992">
    <property type="entry name" value="Pyr_redox_2"/>
    <property type="match status" value="1"/>
</dbReference>
<dbReference type="GO" id="GO:0004497">
    <property type="term" value="F:monooxygenase activity"/>
    <property type="evidence" value="ECO:0007669"/>
    <property type="project" value="UniProtKB-KW"/>
</dbReference>
<name>A0A1E1JRN4_9HELO</name>
<feature type="region of interest" description="Disordered" evidence="2">
    <location>
        <begin position="177"/>
        <end position="207"/>
    </location>
</feature>
<dbReference type="InterPro" id="IPR023753">
    <property type="entry name" value="FAD/NAD-binding_dom"/>
</dbReference>
<proteinExistence type="predicted"/>
<organism evidence="4 5">
    <name type="scientific">Rhynchosporium agropyri</name>
    <dbReference type="NCBI Taxonomy" id="914238"/>
    <lineage>
        <taxon>Eukaryota</taxon>
        <taxon>Fungi</taxon>
        <taxon>Dikarya</taxon>
        <taxon>Ascomycota</taxon>
        <taxon>Pezizomycotina</taxon>
        <taxon>Leotiomycetes</taxon>
        <taxon>Helotiales</taxon>
        <taxon>Ploettnerulaceae</taxon>
        <taxon>Rhynchosporium</taxon>
    </lineage>
</organism>
<dbReference type="Proteomes" id="UP000178912">
    <property type="component" value="Unassembled WGS sequence"/>
</dbReference>
<dbReference type="EMBL" id="FJUX01000001">
    <property type="protein sequence ID" value="CZS88433.1"/>
    <property type="molecule type" value="Genomic_DNA"/>
</dbReference>
<dbReference type="Gene3D" id="3.50.50.60">
    <property type="entry name" value="FAD/NAD(P)-binding domain"/>
    <property type="match status" value="1"/>
</dbReference>
<evidence type="ECO:0000259" key="3">
    <source>
        <dbReference type="Pfam" id="PF07992"/>
    </source>
</evidence>
<evidence type="ECO:0000313" key="4">
    <source>
        <dbReference type="EMBL" id="CZS88433.1"/>
    </source>
</evidence>
<dbReference type="PANTHER" id="PTHR43539:SF68">
    <property type="entry name" value="FLAVIN-BINDING MONOOXYGENASE-LIKE PROTEIN (AFU_ORTHOLOGUE AFUA_4G09220)"/>
    <property type="match status" value="1"/>
</dbReference>
<dbReference type="GO" id="GO:0050660">
    <property type="term" value="F:flavin adenine dinucleotide binding"/>
    <property type="evidence" value="ECO:0007669"/>
    <property type="project" value="TreeGrafter"/>
</dbReference>
<keyword evidence="5" id="KW-1185">Reference proteome</keyword>
<dbReference type="SUPFAM" id="SSF51905">
    <property type="entry name" value="FAD/NAD(P)-binding domain"/>
    <property type="match status" value="1"/>
</dbReference>
<evidence type="ECO:0000256" key="1">
    <source>
        <dbReference type="ARBA" id="ARBA00023002"/>
    </source>
</evidence>
<evidence type="ECO:0000256" key="2">
    <source>
        <dbReference type="SAM" id="MobiDB-lite"/>
    </source>
</evidence>
<dbReference type="AlphaFoldDB" id="A0A1E1JRN4"/>
<dbReference type="InterPro" id="IPR036188">
    <property type="entry name" value="FAD/NAD-bd_sf"/>
</dbReference>
<dbReference type="OrthoDB" id="74360at2759"/>
<accession>A0A1E1JRN4</accession>
<feature type="domain" description="FAD/NAD(P)-binding" evidence="3">
    <location>
        <begin position="212"/>
        <end position="426"/>
    </location>
</feature>
<dbReference type="InterPro" id="IPR050982">
    <property type="entry name" value="Auxin_biosynth/cation_transpt"/>
</dbReference>
<keyword evidence="1" id="KW-0560">Oxidoreductase</keyword>